<gene>
    <name evidence="1" type="ORF">PENTCL1PPCAC_28570</name>
</gene>
<dbReference type="Proteomes" id="UP001432027">
    <property type="component" value="Unassembled WGS sequence"/>
</dbReference>
<accession>A0AAV5UIU3</accession>
<evidence type="ECO:0000313" key="2">
    <source>
        <dbReference type="Proteomes" id="UP001432027"/>
    </source>
</evidence>
<protein>
    <submittedName>
        <fullName evidence="1">Uncharacterized protein</fullName>
    </submittedName>
</protein>
<feature type="non-terminal residue" evidence="1">
    <location>
        <position position="121"/>
    </location>
</feature>
<comment type="caution">
    <text evidence="1">The sequence shown here is derived from an EMBL/GenBank/DDBJ whole genome shotgun (WGS) entry which is preliminary data.</text>
</comment>
<organism evidence="1 2">
    <name type="scientific">Pristionchus entomophagus</name>
    <dbReference type="NCBI Taxonomy" id="358040"/>
    <lineage>
        <taxon>Eukaryota</taxon>
        <taxon>Metazoa</taxon>
        <taxon>Ecdysozoa</taxon>
        <taxon>Nematoda</taxon>
        <taxon>Chromadorea</taxon>
        <taxon>Rhabditida</taxon>
        <taxon>Rhabditina</taxon>
        <taxon>Diplogasteromorpha</taxon>
        <taxon>Diplogasteroidea</taxon>
        <taxon>Neodiplogasteridae</taxon>
        <taxon>Pristionchus</taxon>
    </lineage>
</organism>
<dbReference type="EMBL" id="BTSX01000006">
    <property type="protein sequence ID" value="GMT06396.1"/>
    <property type="molecule type" value="Genomic_DNA"/>
</dbReference>
<reference evidence="1" key="1">
    <citation type="submission" date="2023-10" db="EMBL/GenBank/DDBJ databases">
        <title>Genome assembly of Pristionchus species.</title>
        <authorList>
            <person name="Yoshida K."/>
            <person name="Sommer R.J."/>
        </authorList>
    </citation>
    <scope>NUCLEOTIDE SEQUENCE</scope>
    <source>
        <strain evidence="1">RS0144</strain>
    </source>
</reference>
<proteinExistence type="predicted"/>
<dbReference type="AlphaFoldDB" id="A0AAV5UIU3"/>
<name>A0AAV5UIU3_9BILA</name>
<evidence type="ECO:0000313" key="1">
    <source>
        <dbReference type="EMBL" id="GMT06396.1"/>
    </source>
</evidence>
<sequence length="121" mass="14105">IGTAETWPINIDRLAVKTSNQFDGYILHILSSEKATLMKDKVDIMRVFVGREQMVDYYNESKQRYLRVRSEDQLRDSSKEYYKIVLRLVEEIRSTKAKVIFNNSSVLRGAVAKLMENGDLR</sequence>
<feature type="non-terminal residue" evidence="1">
    <location>
        <position position="1"/>
    </location>
</feature>
<keyword evidence="2" id="KW-1185">Reference proteome</keyword>